<evidence type="ECO:0000313" key="3">
    <source>
        <dbReference type="Proteomes" id="UP001194696"/>
    </source>
</evidence>
<comment type="caution">
    <text evidence="2">The sequence shown here is derived from an EMBL/GenBank/DDBJ whole genome shotgun (WGS) entry which is preliminary data.</text>
</comment>
<evidence type="ECO:0000259" key="1">
    <source>
        <dbReference type="PROSITE" id="PS50174"/>
    </source>
</evidence>
<dbReference type="EMBL" id="JAAAIM010000472">
    <property type="protein sequence ID" value="KAG0287651.1"/>
    <property type="molecule type" value="Genomic_DNA"/>
</dbReference>
<dbReference type="Pfam" id="PF01585">
    <property type="entry name" value="G-patch"/>
    <property type="match status" value="1"/>
</dbReference>
<dbReference type="PANTHER" id="PTHR20923">
    <property type="entry name" value="BAT4 PROTEIN-RELATED"/>
    <property type="match status" value="1"/>
</dbReference>
<dbReference type="PANTHER" id="PTHR20923:SF1">
    <property type="entry name" value="G PATCH DOMAIN AND ANKYRIN REPEAT-CONTAINING PROTEIN 1"/>
    <property type="match status" value="1"/>
</dbReference>
<dbReference type="PROSITE" id="PS50174">
    <property type="entry name" value="G_PATCH"/>
    <property type="match status" value="1"/>
</dbReference>
<gene>
    <name evidence="2" type="primary">GPANK1</name>
    <name evidence="2" type="ORF">BGZ96_008459</name>
</gene>
<dbReference type="SMART" id="SM00443">
    <property type="entry name" value="G_patch"/>
    <property type="match status" value="1"/>
</dbReference>
<proteinExistence type="predicted"/>
<accession>A0ABQ7JZ66</accession>
<evidence type="ECO:0000313" key="2">
    <source>
        <dbReference type="EMBL" id="KAG0287651.1"/>
    </source>
</evidence>
<dbReference type="Proteomes" id="UP001194696">
    <property type="component" value="Unassembled WGS sequence"/>
</dbReference>
<protein>
    <submittedName>
        <fullName evidence="2">G patch domain and ankyrin repeat-containing protein 1</fullName>
    </submittedName>
</protein>
<sequence length="135" mass="15450">MEVRKDDLDRHRRGTAHLMSQELPVKPIDTLTLGHENKGFRMLVSSGWDYDKGLGVEGQGARHPVATRLKHDRLALGAAGTSKKLVTHTFEEIEKSRAKPIAESNRRVPLNADDYRKKAEKDRRDRVSMMIYMKK</sequence>
<keyword evidence="3" id="KW-1185">Reference proteome</keyword>
<organism evidence="2 3">
    <name type="scientific">Linnemannia gamsii</name>
    <dbReference type="NCBI Taxonomy" id="64522"/>
    <lineage>
        <taxon>Eukaryota</taxon>
        <taxon>Fungi</taxon>
        <taxon>Fungi incertae sedis</taxon>
        <taxon>Mucoromycota</taxon>
        <taxon>Mortierellomycotina</taxon>
        <taxon>Mortierellomycetes</taxon>
        <taxon>Mortierellales</taxon>
        <taxon>Mortierellaceae</taxon>
        <taxon>Linnemannia</taxon>
    </lineage>
</organism>
<name>A0ABQ7JZ66_9FUNG</name>
<dbReference type="InterPro" id="IPR000467">
    <property type="entry name" value="G_patch_dom"/>
</dbReference>
<reference evidence="2 3" key="1">
    <citation type="journal article" date="2020" name="Fungal Divers.">
        <title>Resolving the Mortierellaceae phylogeny through synthesis of multi-gene phylogenetics and phylogenomics.</title>
        <authorList>
            <person name="Vandepol N."/>
            <person name="Liber J."/>
            <person name="Desiro A."/>
            <person name="Na H."/>
            <person name="Kennedy M."/>
            <person name="Barry K."/>
            <person name="Grigoriev I.V."/>
            <person name="Miller A.N."/>
            <person name="O'Donnell K."/>
            <person name="Stajich J.E."/>
            <person name="Bonito G."/>
        </authorList>
    </citation>
    <scope>NUCLEOTIDE SEQUENCE [LARGE SCALE GENOMIC DNA]</scope>
    <source>
        <strain evidence="2 3">AD045</strain>
    </source>
</reference>
<dbReference type="InterPro" id="IPR039146">
    <property type="entry name" value="GPANK1"/>
</dbReference>
<feature type="domain" description="G-patch" evidence="1">
    <location>
        <begin position="35"/>
        <end position="81"/>
    </location>
</feature>